<dbReference type="PROSITE" id="PS51450">
    <property type="entry name" value="LRR"/>
    <property type="match status" value="1"/>
</dbReference>
<feature type="domain" description="Leucine-rich repeat-containing N-terminal plant-type" evidence="11">
    <location>
        <begin position="291"/>
        <end position="328"/>
    </location>
</feature>
<dbReference type="Pfam" id="PF13855">
    <property type="entry name" value="LRR_8"/>
    <property type="match status" value="1"/>
</dbReference>
<keyword evidence="4 10" id="KW-0732">Signal</keyword>
<accession>A0ABC8YG45</accession>
<evidence type="ECO:0000256" key="6">
    <source>
        <dbReference type="ARBA" id="ARBA00022989"/>
    </source>
</evidence>
<evidence type="ECO:0000256" key="8">
    <source>
        <dbReference type="ARBA" id="ARBA00023170"/>
    </source>
</evidence>
<dbReference type="InterPro" id="IPR052422">
    <property type="entry name" value="Auxin_Ser/Thr_Kinase"/>
</dbReference>
<feature type="domain" description="Leucine-rich repeat-containing N-terminal plant-type" evidence="11">
    <location>
        <begin position="29"/>
        <end position="68"/>
    </location>
</feature>
<evidence type="ECO:0000256" key="5">
    <source>
        <dbReference type="ARBA" id="ARBA00022737"/>
    </source>
</evidence>
<protein>
    <recommendedName>
        <fullName evidence="11">Leucine-rich repeat-containing N-terminal plant-type domain-containing protein</fullName>
    </recommendedName>
</protein>
<dbReference type="GO" id="GO:0016020">
    <property type="term" value="C:membrane"/>
    <property type="evidence" value="ECO:0007669"/>
    <property type="project" value="UniProtKB-SubCell"/>
</dbReference>
<dbReference type="InterPro" id="IPR003591">
    <property type="entry name" value="Leu-rich_rpt_typical-subtyp"/>
</dbReference>
<dbReference type="Gene3D" id="3.80.10.10">
    <property type="entry name" value="Ribonuclease Inhibitor"/>
    <property type="match status" value="2"/>
</dbReference>
<evidence type="ECO:0000256" key="4">
    <source>
        <dbReference type="ARBA" id="ARBA00022729"/>
    </source>
</evidence>
<feature type="chain" id="PRO_5044818557" description="Leucine-rich repeat-containing N-terminal plant-type domain-containing protein" evidence="10">
    <location>
        <begin position="24"/>
        <end position="575"/>
    </location>
</feature>
<evidence type="ECO:0000256" key="3">
    <source>
        <dbReference type="ARBA" id="ARBA00022692"/>
    </source>
</evidence>
<dbReference type="EMBL" id="OZ075126">
    <property type="protein sequence ID" value="CAL4943837.1"/>
    <property type="molecule type" value="Genomic_DNA"/>
</dbReference>
<evidence type="ECO:0000256" key="1">
    <source>
        <dbReference type="ARBA" id="ARBA00004167"/>
    </source>
</evidence>
<comment type="subcellular location">
    <subcellularLocation>
        <location evidence="1">Membrane</location>
        <topology evidence="1">Single-pass membrane protein</topology>
    </subcellularLocation>
</comment>
<keyword evidence="8" id="KW-0675">Receptor</keyword>
<evidence type="ECO:0000313" key="12">
    <source>
        <dbReference type="EMBL" id="CAL4943837.1"/>
    </source>
</evidence>
<keyword evidence="2" id="KW-0433">Leucine-rich repeat</keyword>
<dbReference type="SUPFAM" id="SSF52058">
    <property type="entry name" value="L domain-like"/>
    <property type="match status" value="1"/>
</dbReference>
<dbReference type="InterPro" id="IPR032675">
    <property type="entry name" value="LRR_dom_sf"/>
</dbReference>
<dbReference type="SMART" id="SM00369">
    <property type="entry name" value="LRR_TYP"/>
    <property type="match status" value="5"/>
</dbReference>
<evidence type="ECO:0000259" key="11">
    <source>
        <dbReference type="Pfam" id="PF08263"/>
    </source>
</evidence>
<keyword evidence="6" id="KW-1133">Transmembrane helix</keyword>
<dbReference type="AlphaFoldDB" id="A0ABC8YG45"/>
<keyword evidence="7" id="KW-0472">Membrane</keyword>
<evidence type="ECO:0000313" key="13">
    <source>
        <dbReference type="Proteomes" id="UP001497457"/>
    </source>
</evidence>
<keyword evidence="5" id="KW-0677">Repeat</keyword>
<keyword evidence="13" id="KW-1185">Reference proteome</keyword>
<dbReference type="SUPFAM" id="SSF52047">
    <property type="entry name" value="RNI-like"/>
    <property type="match status" value="1"/>
</dbReference>
<name>A0ABC8YG45_9POAL</name>
<gene>
    <name evidence="12" type="ORF">URODEC1_LOCUS34413</name>
</gene>
<dbReference type="Proteomes" id="UP001497457">
    <property type="component" value="Chromosome 16b"/>
</dbReference>
<dbReference type="PANTHER" id="PTHR47986">
    <property type="entry name" value="OSJNBA0070M12.3 PROTEIN"/>
    <property type="match status" value="1"/>
</dbReference>
<keyword evidence="3" id="KW-0812">Transmembrane</keyword>
<dbReference type="Pfam" id="PF08263">
    <property type="entry name" value="LRRNT_2"/>
    <property type="match status" value="2"/>
</dbReference>
<reference evidence="12" key="1">
    <citation type="submission" date="2024-10" db="EMBL/GenBank/DDBJ databases">
        <authorList>
            <person name="Ryan C."/>
        </authorList>
    </citation>
    <scope>NUCLEOTIDE SEQUENCE [LARGE SCALE GENOMIC DNA]</scope>
</reference>
<dbReference type="Pfam" id="PF13516">
    <property type="entry name" value="LRR_6"/>
    <property type="match status" value="1"/>
</dbReference>
<keyword evidence="9" id="KW-0325">Glycoprotein</keyword>
<dbReference type="InterPro" id="IPR001611">
    <property type="entry name" value="Leu-rich_rpt"/>
</dbReference>
<organism evidence="12 13">
    <name type="scientific">Urochloa decumbens</name>
    <dbReference type="NCBI Taxonomy" id="240449"/>
    <lineage>
        <taxon>Eukaryota</taxon>
        <taxon>Viridiplantae</taxon>
        <taxon>Streptophyta</taxon>
        <taxon>Embryophyta</taxon>
        <taxon>Tracheophyta</taxon>
        <taxon>Spermatophyta</taxon>
        <taxon>Magnoliopsida</taxon>
        <taxon>Liliopsida</taxon>
        <taxon>Poales</taxon>
        <taxon>Poaceae</taxon>
        <taxon>PACMAD clade</taxon>
        <taxon>Panicoideae</taxon>
        <taxon>Panicodae</taxon>
        <taxon>Paniceae</taxon>
        <taxon>Melinidinae</taxon>
        <taxon>Urochloa</taxon>
    </lineage>
</organism>
<evidence type="ECO:0000256" key="10">
    <source>
        <dbReference type="SAM" id="SignalP"/>
    </source>
</evidence>
<sequence length="575" mass="60670">MPMPGLIVLVLVALCGLPGWISAAAPANPDDAAVMRVLANSTSAAAALGWGVRSGDPCDGTWAGVSCNDAGRVTSIVASRGGLAGVVRGSDLAKLTFLAELDLSFNRLTTPRGNLPLLPTPLQHLRSLNLASCLFYDIPEGFFAAFPALETITISGNAMGVPEIRFDVLTFSGSLRSFSANNIGGLHVFPDYGNPLVFPVLETLSLAGNALTGPIPSSFGNNSNIKYLDLSSQTDEGRSYLRGPLDEFIPGMKSLVEVRLDHNQCLMPVLLFVVLSLPGWISAAAPANPDDAAAMRVLANWTDAAAVLGWGVKSGDPCDGTWAGVSCNDAGRVTSIVASRGRLDGVLRGSDLAKLTFLSELDLSFNRLTSPSGKLPLLPTPLQHLRSLNLASNRFIEISEGFFAGFPALETIDISNNPMAVPELRPDEFTFSGSLRSFSANGLGIGQVFPDYFGNPLVFPALDTLSLAGNELFGKITPSFGNNSKIKYLDISSQTTDDGMSYLRGNIDEFIPGMTSLVEVRLDHNAFTGPLPDATKLVNLRVFNAASNRLCGVPKFAGGVSVDLSGNPNVGSPCY</sequence>
<feature type="signal peptide" evidence="10">
    <location>
        <begin position="1"/>
        <end position="23"/>
    </location>
</feature>
<dbReference type="InterPro" id="IPR013210">
    <property type="entry name" value="LRR_N_plant-typ"/>
</dbReference>
<evidence type="ECO:0000256" key="9">
    <source>
        <dbReference type="ARBA" id="ARBA00023180"/>
    </source>
</evidence>
<dbReference type="PANTHER" id="PTHR47986:SF32">
    <property type="entry name" value="LEUCINE-RICH REPEAT-CONTAINING N-TERMINAL PLANT-TYPE DOMAIN-CONTAINING PROTEIN"/>
    <property type="match status" value="1"/>
</dbReference>
<evidence type="ECO:0000256" key="7">
    <source>
        <dbReference type="ARBA" id="ARBA00023136"/>
    </source>
</evidence>
<dbReference type="Pfam" id="PF00560">
    <property type="entry name" value="LRR_1"/>
    <property type="match status" value="1"/>
</dbReference>
<proteinExistence type="predicted"/>
<evidence type="ECO:0000256" key="2">
    <source>
        <dbReference type="ARBA" id="ARBA00022614"/>
    </source>
</evidence>